<proteinExistence type="predicted"/>
<name>A0ABQ8TE24_PERAM</name>
<dbReference type="EMBL" id="JAJSOF020000011">
    <property type="protein sequence ID" value="KAJ4444774.1"/>
    <property type="molecule type" value="Genomic_DNA"/>
</dbReference>
<evidence type="ECO:0000259" key="1">
    <source>
        <dbReference type="Pfam" id="PF13843"/>
    </source>
</evidence>
<dbReference type="Proteomes" id="UP001148838">
    <property type="component" value="Unassembled WGS sequence"/>
</dbReference>
<accession>A0ABQ8TE24</accession>
<keyword evidence="3" id="KW-1185">Reference proteome</keyword>
<dbReference type="Pfam" id="PF13843">
    <property type="entry name" value="DDE_Tnp_1_7"/>
    <property type="match status" value="1"/>
</dbReference>
<organism evidence="2 3">
    <name type="scientific">Periplaneta americana</name>
    <name type="common">American cockroach</name>
    <name type="synonym">Blatta americana</name>
    <dbReference type="NCBI Taxonomy" id="6978"/>
    <lineage>
        <taxon>Eukaryota</taxon>
        <taxon>Metazoa</taxon>
        <taxon>Ecdysozoa</taxon>
        <taxon>Arthropoda</taxon>
        <taxon>Hexapoda</taxon>
        <taxon>Insecta</taxon>
        <taxon>Pterygota</taxon>
        <taxon>Neoptera</taxon>
        <taxon>Polyneoptera</taxon>
        <taxon>Dictyoptera</taxon>
        <taxon>Blattodea</taxon>
        <taxon>Blattoidea</taxon>
        <taxon>Blattidae</taxon>
        <taxon>Blattinae</taxon>
        <taxon>Periplaneta</taxon>
    </lineage>
</organism>
<comment type="caution">
    <text evidence="2">The sequence shown here is derived from an EMBL/GenBank/DDBJ whole genome shotgun (WGS) entry which is preliminary data.</text>
</comment>
<reference evidence="2 3" key="1">
    <citation type="journal article" date="2022" name="Allergy">
        <title>Genome assembly and annotation of Periplaneta americana reveal a comprehensive cockroach allergen profile.</title>
        <authorList>
            <person name="Wang L."/>
            <person name="Xiong Q."/>
            <person name="Saelim N."/>
            <person name="Wang L."/>
            <person name="Nong W."/>
            <person name="Wan A.T."/>
            <person name="Shi M."/>
            <person name="Liu X."/>
            <person name="Cao Q."/>
            <person name="Hui J.H.L."/>
            <person name="Sookrung N."/>
            <person name="Leung T.F."/>
            <person name="Tungtrongchitr A."/>
            <person name="Tsui S.K.W."/>
        </authorList>
    </citation>
    <scope>NUCLEOTIDE SEQUENCE [LARGE SCALE GENOMIC DNA]</scope>
    <source>
        <strain evidence="2">PWHHKU_190912</strain>
    </source>
</reference>
<feature type="domain" description="PiggyBac transposable element-derived protein" evidence="1">
    <location>
        <begin position="3"/>
        <end position="108"/>
    </location>
</feature>
<evidence type="ECO:0000313" key="2">
    <source>
        <dbReference type="EMBL" id="KAJ4444774.1"/>
    </source>
</evidence>
<protein>
    <recommendedName>
        <fullName evidence="1">PiggyBac transposable element-derived protein domain-containing protein</fullName>
    </recommendedName>
</protein>
<evidence type="ECO:0000313" key="3">
    <source>
        <dbReference type="Proteomes" id="UP001148838"/>
    </source>
</evidence>
<dbReference type="InterPro" id="IPR029526">
    <property type="entry name" value="PGBD"/>
</dbReference>
<gene>
    <name evidence="2" type="ORF">ANN_06571</name>
</gene>
<sequence>MYDIVSKIVLHTNEEGRRNNIEETNRFEFLAFLGILILIGVNDDASLDYNDLWSGELGRSAYIAGMSRNRFRVLGIIRFDDKSTREIRRQNDRFARLREIFQLLSANF</sequence>